<dbReference type="RefSeq" id="WP_254296082.1">
    <property type="nucleotide sequence ID" value="NZ_JAMLDX010000019.1"/>
</dbReference>
<comment type="caution">
    <text evidence="1">The sequence shown here is derived from an EMBL/GenBank/DDBJ whole genome shotgun (WGS) entry which is preliminary data.</text>
</comment>
<dbReference type="AlphaFoldDB" id="A0A9X2HLX6"/>
<dbReference type="PANTHER" id="PTHR43563">
    <property type="entry name" value="AMINE OXIDASE"/>
    <property type="match status" value="1"/>
</dbReference>
<dbReference type="InterPro" id="IPR006311">
    <property type="entry name" value="TAT_signal"/>
</dbReference>
<keyword evidence="2" id="KW-1185">Reference proteome</keyword>
<dbReference type="EMBL" id="JAMLDX010000019">
    <property type="protein sequence ID" value="MCP3732542.1"/>
    <property type="molecule type" value="Genomic_DNA"/>
</dbReference>
<dbReference type="PANTHER" id="PTHR43563:SF1">
    <property type="entry name" value="AMINE OXIDASE [FLAVIN-CONTAINING] B"/>
    <property type="match status" value="1"/>
</dbReference>
<dbReference type="InterPro" id="IPR050703">
    <property type="entry name" value="Flavin_MAO"/>
</dbReference>
<dbReference type="InterPro" id="IPR036188">
    <property type="entry name" value="FAD/NAD-bd_sf"/>
</dbReference>
<dbReference type="Proteomes" id="UP001139451">
    <property type="component" value="Unassembled WGS sequence"/>
</dbReference>
<protein>
    <submittedName>
        <fullName evidence="1">NAD(P)/FAD-dependent oxidoreductase</fullName>
    </submittedName>
</protein>
<evidence type="ECO:0000313" key="1">
    <source>
        <dbReference type="EMBL" id="MCP3732542.1"/>
    </source>
</evidence>
<evidence type="ECO:0000313" key="2">
    <source>
        <dbReference type="Proteomes" id="UP001139451"/>
    </source>
</evidence>
<dbReference type="PROSITE" id="PS51318">
    <property type="entry name" value="TAT"/>
    <property type="match status" value="1"/>
</dbReference>
<sequence>MTDPLGLTGAITRRDFFNGTLAAGGAALLAGCGGGAQGDAAAALAPSGSPWTGYGGVGDYAWSNGNTHAVVDAAHGIRDRRYPDPAKQPVDEEVDLVVVGGGFSGMTAAYEFNKRAPAGKTCLLLDNHPMIGGEAKQNEFDVDGRRLVAPQGSNGSIVPHPGYVRGSFGNGYYDVFTDYYREFGLPTKFEREPLGGGAERYNLPDYHFDPMFPGAEKEFATGYHFAGKGWAKDPTKVAFANTHWPAAVQKELDDYVQNRRDVLGKTPDAERWLDTITYADLLDKLRYGKEVRDYIDPYIAVGNFGVGSNAISAYAGHKLGLSGTTLPPKPGEKPKPPADISVVSFPGGNTVFLRTMLQRIIPGAIGGKGDLAGIATGPIDFKKLDRPGGRVRIRLSATAMDMRHDGDPASAESVIVSYVRDGKLRRVRAKAVVMASGGWVNRNIVTDMSDGHRAAYAQYHHAPVMIANVALRHWRFFDKLGFANARAFGALGWQVGIRRNVAFGGEKPFTPDDPTVLTFYIPFLRPDLPATAQGPAARQQLFATTYAEFEKQIRQQLADMFGATGFDARDIAGIILNRWGHAYCSPQPGFYFGKDDQPPPSDVIRKPHGRITFAHSELNGSMQMAHGMHEAYRAAGQVMAMI</sequence>
<gene>
    <name evidence="1" type="ORF">M9978_19135</name>
</gene>
<name>A0A9X2HLX6_9SPHN</name>
<reference evidence="1" key="1">
    <citation type="submission" date="2022-05" db="EMBL/GenBank/DDBJ databases">
        <title>Sphingomonas sp. strain MG17 Genome sequencing and assembly.</title>
        <authorList>
            <person name="Kim I."/>
        </authorList>
    </citation>
    <scope>NUCLEOTIDE SEQUENCE</scope>
    <source>
        <strain evidence="1">MG17</strain>
    </source>
</reference>
<dbReference type="GO" id="GO:0016491">
    <property type="term" value="F:oxidoreductase activity"/>
    <property type="evidence" value="ECO:0007669"/>
    <property type="project" value="UniProtKB-ARBA"/>
</dbReference>
<dbReference type="Gene3D" id="3.50.50.60">
    <property type="entry name" value="FAD/NAD(P)-binding domain"/>
    <property type="match status" value="1"/>
</dbReference>
<organism evidence="1 2">
    <name type="scientific">Sphingomonas tagetis</name>
    <dbReference type="NCBI Taxonomy" id="2949092"/>
    <lineage>
        <taxon>Bacteria</taxon>
        <taxon>Pseudomonadati</taxon>
        <taxon>Pseudomonadota</taxon>
        <taxon>Alphaproteobacteria</taxon>
        <taxon>Sphingomonadales</taxon>
        <taxon>Sphingomonadaceae</taxon>
        <taxon>Sphingomonas</taxon>
    </lineage>
</organism>
<dbReference type="SUPFAM" id="SSF51905">
    <property type="entry name" value="FAD/NAD(P)-binding domain"/>
    <property type="match status" value="1"/>
</dbReference>
<accession>A0A9X2HLX6</accession>
<dbReference type="Pfam" id="PF13450">
    <property type="entry name" value="NAD_binding_8"/>
    <property type="match status" value="1"/>
</dbReference>
<proteinExistence type="predicted"/>